<reference evidence="2" key="1">
    <citation type="submission" date="2016-06" db="EMBL/GenBank/DDBJ databases">
        <title>Draft Genome sequence of the fungus Inonotus baumii.</title>
        <authorList>
            <person name="Zhu H."/>
            <person name="Lin W."/>
        </authorList>
    </citation>
    <scope>NUCLEOTIDE SEQUENCE</scope>
    <source>
        <strain evidence="2">821</strain>
    </source>
</reference>
<name>A0A9Q5N3C0_SANBA</name>
<feature type="compositionally biased region" description="Low complexity" evidence="1">
    <location>
        <begin position="174"/>
        <end position="201"/>
    </location>
</feature>
<feature type="compositionally biased region" description="Polar residues" evidence="1">
    <location>
        <begin position="68"/>
        <end position="80"/>
    </location>
</feature>
<feature type="region of interest" description="Disordered" evidence="1">
    <location>
        <begin position="282"/>
        <end position="301"/>
    </location>
</feature>
<keyword evidence="3" id="KW-1185">Reference proteome</keyword>
<dbReference type="AlphaFoldDB" id="A0A9Q5N3C0"/>
<evidence type="ECO:0000313" key="3">
    <source>
        <dbReference type="Proteomes" id="UP000757232"/>
    </source>
</evidence>
<feature type="compositionally biased region" description="Low complexity" evidence="1">
    <location>
        <begin position="315"/>
        <end position="325"/>
    </location>
</feature>
<evidence type="ECO:0000256" key="1">
    <source>
        <dbReference type="SAM" id="MobiDB-lite"/>
    </source>
</evidence>
<comment type="caution">
    <text evidence="2">The sequence shown here is derived from an EMBL/GenBank/DDBJ whole genome shotgun (WGS) entry which is preliminary data.</text>
</comment>
<feature type="compositionally biased region" description="Polar residues" evidence="1">
    <location>
        <begin position="426"/>
        <end position="445"/>
    </location>
</feature>
<gene>
    <name evidence="2" type="ORF">A7U60_g5631</name>
</gene>
<feature type="region of interest" description="Disordered" evidence="1">
    <location>
        <begin position="422"/>
        <end position="471"/>
    </location>
</feature>
<feature type="region of interest" description="Disordered" evidence="1">
    <location>
        <begin position="315"/>
        <end position="350"/>
    </location>
</feature>
<sequence length="482" mass="50504">MLRDFVATTPDRSYKRCYFSCPSSISLSPLSSLASLLHVPLIRLELTDRGHDMGNADKMKPPRKQKVRPTTSAVVPSQMQSAPSTSSTTSHTRSISSALRNARSLPRKASRLVCIGGHHSCRNPHDASDTCPSMDQGTKVHVKAGYEGGGTEAVVKKDKTVGGGAIHPGLIERSSSGNSSGSGSSSNGYSESSGSCVMSPTSSSASSVLAAGSGSISSHQRKIQNVVQKNTVLSGPILSPTELAKALEEQAVISEPQSIPSSATYEVSFPISTPFPSAAPASEFSFAHGQDPIPRALSPPPEHFRRRERVLSASGVSVSGSIASGTGPGLGLGPYTTPSPTNSPPCSPRANQLRLHELLSSESLVAPRINLYNSAVDSDSGSDGEGDAKSVKSDFGAGSNTRRRTGTLGAFLAQRNSLRSVGHAHSSMSIQTGPSSTASSVQDGGNQKKFHTTLRSHSRLRSPGPLIEDDQDTHALRRVFSR</sequence>
<accession>A0A9Q5N3C0</accession>
<proteinExistence type="predicted"/>
<feature type="region of interest" description="Disordered" evidence="1">
    <location>
        <begin position="157"/>
        <end position="201"/>
    </location>
</feature>
<feature type="compositionally biased region" description="Basic residues" evidence="1">
    <location>
        <begin position="448"/>
        <end position="460"/>
    </location>
</feature>
<feature type="compositionally biased region" description="Low complexity" evidence="1">
    <location>
        <begin position="81"/>
        <end position="97"/>
    </location>
</feature>
<protein>
    <submittedName>
        <fullName evidence="2">Uncharacterized protein</fullName>
    </submittedName>
</protein>
<feature type="region of interest" description="Disordered" evidence="1">
    <location>
        <begin position="51"/>
        <end position="104"/>
    </location>
</feature>
<dbReference type="Proteomes" id="UP000757232">
    <property type="component" value="Unassembled WGS sequence"/>
</dbReference>
<evidence type="ECO:0000313" key="2">
    <source>
        <dbReference type="EMBL" id="OCB87302.1"/>
    </source>
</evidence>
<organism evidence="2 3">
    <name type="scientific">Sanghuangporus baumii</name>
    <name type="common">Phellinus baumii</name>
    <dbReference type="NCBI Taxonomy" id="108892"/>
    <lineage>
        <taxon>Eukaryota</taxon>
        <taxon>Fungi</taxon>
        <taxon>Dikarya</taxon>
        <taxon>Basidiomycota</taxon>
        <taxon>Agaricomycotina</taxon>
        <taxon>Agaricomycetes</taxon>
        <taxon>Hymenochaetales</taxon>
        <taxon>Hymenochaetaceae</taxon>
        <taxon>Sanghuangporus</taxon>
    </lineage>
</organism>
<dbReference type="EMBL" id="LNZH02000193">
    <property type="protein sequence ID" value="OCB87302.1"/>
    <property type="molecule type" value="Genomic_DNA"/>
</dbReference>
<feature type="compositionally biased region" description="Basic and acidic residues" evidence="1">
    <location>
        <begin position="51"/>
        <end position="60"/>
    </location>
</feature>
<feature type="region of interest" description="Disordered" evidence="1">
    <location>
        <begin position="375"/>
        <end position="403"/>
    </location>
</feature>